<name>A0AAV5TWM1_9BILA</name>
<sequence length="98" mass="11533">DRIARLKDQIDEFDTVPTFENSTYRIKSTRINTVEEFFYPDPAFFVDSKEEFLFNMDVSVPREALAFVLGKHVSYRTREKISRAFCIVFPSILNDKGR</sequence>
<evidence type="ECO:0000313" key="1">
    <source>
        <dbReference type="EMBL" id="GMS98666.1"/>
    </source>
</evidence>
<protein>
    <submittedName>
        <fullName evidence="1">Uncharacterized protein</fullName>
    </submittedName>
</protein>
<feature type="non-terminal residue" evidence="1">
    <location>
        <position position="98"/>
    </location>
</feature>
<accession>A0AAV5TWM1</accession>
<keyword evidence="2" id="KW-1185">Reference proteome</keyword>
<dbReference type="EMBL" id="BTSX01000005">
    <property type="protein sequence ID" value="GMS98666.1"/>
    <property type="molecule type" value="Genomic_DNA"/>
</dbReference>
<dbReference type="Proteomes" id="UP001432027">
    <property type="component" value="Unassembled WGS sequence"/>
</dbReference>
<evidence type="ECO:0000313" key="2">
    <source>
        <dbReference type="Proteomes" id="UP001432027"/>
    </source>
</evidence>
<comment type="caution">
    <text evidence="1">The sequence shown here is derived from an EMBL/GenBank/DDBJ whole genome shotgun (WGS) entry which is preliminary data.</text>
</comment>
<proteinExistence type="predicted"/>
<organism evidence="1 2">
    <name type="scientific">Pristionchus entomophagus</name>
    <dbReference type="NCBI Taxonomy" id="358040"/>
    <lineage>
        <taxon>Eukaryota</taxon>
        <taxon>Metazoa</taxon>
        <taxon>Ecdysozoa</taxon>
        <taxon>Nematoda</taxon>
        <taxon>Chromadorea</taxon>
        <taxon>Rhabditida</taxon>
        <taxon>Rhabditina</taxon>
        <taxon>Diplogasteromorpha</taxon>
        <taxon>Diplogasteroidea</taxon>
        <taxon>Neodiplogasteridae</taxon>
        <taxon>Pristionchus</taxon>
    </lineage>
</organism>
<reference evidence="1" key="1">
    <citation type="submission" date="2023-10" db="EMBL/GenBank/DDBJ databases">
        <title>Genome assembly of Pristionchus species.</title>
        <authorList>
            <person name="Yoshida K."/>
            <person name="Sommer R.J."/>
        </authorList>
    </citation>
    <scope>NUCLEOTIDE SEQUENCE</scope>
    <source>
        <strain evidence="1">RS0144</strain>
    </source>
</reference>
<dbReference type="AlphaFoldDB" id="A0AAV5TWM1"/>
<gene>
    <name evidence="1" type="ORF">PENTCL1PPCAC_20841</name>
</gene>
<feature type="non-terminal residue" evidence="1">
    <location>
        <position position="1"/>
    </location>
</feature>